<comment type="caution">
    <text evidence="3">The sequence shown here is derived from an EMBL/GenBank/DDBJ whole genome shotgun (WGS) entry which is preliminary data.</text>
</comment>
<feature type="signal peptide" evidence="2">
    <location>
        <begin position="1"/>
        <end position="27"/>
    </location>
</feature>
<evidence type="ECO:0008006" key="5">
    <source>
        <dbReference type="Google" id="ProtNLM"/>
    </source>
</evidence>
<sequence>MIARRPRIRPSLLVALTLGLASLTACDSDKSNAPGDGGGVASETEGKADAEAGKDYAYAASGFTLTATTEVKLELSSNQGQGASELSARSVIEATPEGDKLKLHGKVVELMGYEGSGQLDPEFMRKQAEEAGEEPMDLMAELANSESWTIVNLKGEADEDLTKALAENASKDDAPMDFGLFSLPDLPTVDLEPGTKVTLPTKADERELPFGSVPVEVDISWTLREIAGTVAELDVTIEGSGATEIEAGGGNTAMVSILEESSYTIFFDMEAKLPKSYNGYSQSEITVDIPGQPIQFSTNNEVSTTYEVGSVPAEAPAEAAPAEAAPAEAAPAEAS</sequence>
<feature type="chain" id="PRO_5015649469" description="Lipoprotein" evidence="2">
    <location>
        <begin position="28"/>
        <end position="335"/>
    </location>
</feature>
<reference evidence="3 4" key="1">
    <citation type="submission" date="2018-03" db="EMBL/GenBank/DDBJ databases">
        <title>Draft Genome Sequences of the Obligatory Marine Myxobacteria Enhygromyxa salina SWB005.</title>
        <authorList>
            <person name="Poehlein A."/>
            <person name="Moghaddam J.A."/>
            <person name="Harms H."/>
            <person name="Alanjari M."/>
            <person name="Koenig G.M."/>
            <person name="Daniel R."/>
            <person name="Schaeberle T.F."/>
        </authorList>
    </citation>
    <scope>NUCLEOTIDE SEQUENCE [LARGE SCALE GENOMIC DNA]</scope>
    <source>
        <strain evidence="3 4">SWB005</strain>
    </source>
</reference>
<feature type="region of interest" description="Disordered" evidence="1">
    <location>
        <begin position="27"/>
        <end position="46"/>
    </location>
</feature>
<evidence type="ECO:0000256" key="1">
    <source>
        <dbReference type="SAM" id="MobiDB-lite"/>
    </source>
</evidence>
<accession>A0A2S9XBT5</accession>
<keyword evidence="2" id="KW-0732">Signal</keyword>
<evidence type="ECO:0000256" key="2">
    <source>
        <dbReference type="SAM" id="SignalP"/>
    </source>
</evidence>
<dbReference type="AlphaFoldDB" id="A0A2S9XBT5"/>
<feature type="region of interest" description="Disordered" evidence="1">
    <location>
        <begin position="310"/>
        <end position="335"/>
    </location>
</feature>
<dbReference type="Proteomes" id="UP000237968">
    <property type="component" value="Unassembled WGS sequence"/>
</dbReference>
<dbReference type="PROSITE" id="PS51257">
    <property type="entry name" value="PROKAR_LIPOPROTEIN"/>
    <property type="match status" value="1"/>
</dbReference>
<evidence type="ECO:0000313" key="3">
    <source>
        <dbReference type="EMBL" id="PRP90318.1"/>
    </source>
</evidence>
<organism evidence="3 4">
    <name type="scientific">Enhygromyxa salina</name>
    <dbReference type="NCBI Taxonomy" id="215803"/>
    <lineage>
        <taxon>Bacteria</taxon>
        <taxon>Pseudomonadati</taxon>
        <taxon>Myxococcota</taxon>
        <taxon>Polyangia</taxon>
        <taxon>Nannocystales</taxon>
        <taxon>Nannocystaceae</taxon>
        <taxon>Enhygromyxa</taxon>
    </lineage>
</organism>
<protein>
    <recommendedName>
        <fullName evidence="5">Lipoprotein</fullName>
    </recommendedName>
</protein>
<keyword evidence="4" id="KW-1185">Reference proteome</keyword>
<gene>
    <name evidence="3" type="ORF">ENSA5_65650</name>
</gene>
<dbReference type="OrthoDB" id="5506988at2"/>
<name>A0A2S9XBT5_9BACT</name>
<evidence type="ECO:0000313" key="4">
    <source>
        <dbReference type="Proteomes" id="UP000237968"/>
    </source>
</evidence>
<proteinExistence type="predicted"/>
<dbReference type="EMBL" id="PVNK01000285">
    <property type="protein sequence ID" value="PRP90318.1"/>
    <property type="molecule type" value="Genomic_DNA"/>
</dbReference>
<dbReference type="RefSeq" id="WP_146156377.1">
    <property type="nucleotide sequence ID" value="NZ_PVNK01000285.1"/>
</dbReference>
<feature type="compositionally biased region" description="Low complexity" evidence="1">
    <location>
        <begin position="312"/>
        <end position="335"/>
    </location>
</feature>